<organism evidence="10 11">
    <name type="scientific">Candidatus Azambacteria bacterium RBG_16_47_10</name>
    <dbReference type="NCBI Taxonomy" id="1797292"/>
    <lineage>
        <taxon>Bacteria</taxon>
        <taxon>Candidatus Azamiibacteriota</taxon>
    </lineage>
</organism>
<reference evidence="10 11" key="1">
    <citation type="journal article" date="2016" name="Nat. Commun.">
        <title>Thousands of microbial genomes shed light on interconnected biogeochemical processes in an aquifer system.</title>
        <authorList>
            <person name="Anantharaman K."/>
            <person name="Brown C.T."/>
            <person name="Hug L.A."/>
            <person name="Sharon I."/>
            <person name="Castelle C.J."/>
            <person name="Probst A.J."/>
            <person name="Thomas B.C."/>
            <person name="Singh A."/>
            <person name="Wilkins M.J."/>
            <person name="Karaoz U."/>
            <person name="Brodie E.L."/>
            <person name="Williams K.H."/>
            <person name="Hubbard S.S."/>
            <person name="Banfield J.F."/>
        </authorList>
    </citation>
    <scope>NUCLEOTIDE SEQUENCE [LARGE SCALE GENOMIC DNA]</scope>
</reference>
<dbReference type="InterPro" id="IPR003524">
    <property type="entry name" value="PNAcMuramoyl-5peptid_Trfase"/>
</dbReference>
<gene>
    <name evidence="7" type="primary">mraY</name>
    <name evidence="10" type="ORF">A2Z10_03455</name>
</gene>
<dbReference type="HAMAP" id="MF_00038">
    <property type="entry name" value="MraY"/>
    <property type="match status" value="1"/>
</dbReference>
<dbReference type="GO" id="GO:0005886">
    <property type="term" value="C:plasma membrane"/>
    <property type="evidence" value="ECO:0007669"/>
    <property type="project" value="UniProtKB-SubCell"/>
</dbReference>
<feature type="transmembrane region" description="Helical" evidence="7">
    <location>
        <begin position="201"/>
        <end position="219"/>
    </location>
</feature>
<dbReference type="GO" id="GO:0009252">
    <property type="term" value="P:peptidoglycan biosynthetic process"/>
    <property type="evidence" value="ECO:0007669"/>
    <property type="project" value="UniProtKB-UniRule"/>
</dbReference>
<keyword evidence="7" id="KW-0133">Cell shape</keyword>
<dbReference type="Proteomes" id="UP000176639">
    <property type="component" value="Unassembled WGS sequence"/>
</dbReference>
<evidence type="ECO:0000256" key="4">
    <source>
        <dbReference type="ARBA" id="ARBA00022692"/>
    </source>
</evidence>
<evidence type="ECO:0000256" key="6">
    <source>
        <dbReference type="ARBA" id="ARBA00023136"/>
    </source>
</evidence>
<keyword evidence="7" id="KW-0961">Cell wall biogenesis/degradation</keyword>
<comment type="pathway">
    <text evidence="7">Cell wall biogenesis; peptidoglycan biosynthesis.</text>
</comment>
<proteinExistence type="inferred from homology"/>
<comment type="caution">
    <text evidence="10">The sequence shown here is derived from an EMBL/GenBank/DDBJ whole genome shotgun (WGS) entry which is preliminary data.</text>
</comment>
<dbReference type="PROSITE" id="PS01348">
    <property type="entry name" value="MRAY_2"/>
    <property type="match status" value="1"/>
</dbReference>
<dbReference type="EMBL" id="MEYI01000037">
    <property type="protein sequence ID" value="OGD23521.1"/>
    <property type="molecule type" value="Genomic_DNA"/>
</dbReference>
<evidence type="ECO:0000256" key="7">
    <source>
        <dbReference type="HAMAP-Rule" id="MF_00038"/>
    </source>
</evidence>
<evidence type="ECO:0000313" key="11">
    <source>
        <dbReference type="Proteomes" id="UP000176639"/>
    </source>
</evidence>
<dbReference type="Pfam" id="PF10555">
    <property type="entry name" value="MraY_sig1"/>
    <property type="match status" value="1"/>
</dbReference>
<feature type="transmembrane region" description="Helical" evidence="7">
    <location>
        <begin position="106"/>
        <end position="128"/>
    </location>
</feature>
<keyword evidence="5 7" id="KW-1133">Transmembrane helix</keyword>
<dbReference type="GO" id="GO:0008963">
    <property type="term" value="F:phospho-N-acetylmuramoyl-pentapeptide-transferase activity"/>
    <property type="evidence" value="ECO:0007669"/>
    <property type="project" value="UniProtKB-UniRule"/>
</dbReference>
<dbReference type="EC" id="2.7.8.13" evidence="7 8"/>
<keyword evidence="7 9" id="KW-0460">Magnesium</keyword>
<keyword evidence="7" id="KW-0573">Peptidoglycan synthesis</keyword>
<evidence type="ECO:0000256" key="1">
    <source>
        <dbReference type="ARBA" id="ARBA00004141"/>
    </source>
</evidence>
<evidence type="ECO:0000256" key="8">
    <source>
        <dbReference type="NCBIfam" id="TIGR00445"/>
    </source>
</evidence>
<keyword evidence="4 7" id="KW-0812">Transmembrane</keyword>
<dbReference type="NCBIfam" id="TIGR00445">
    <property type="entry name" value="mraY"/>
    <property type="match status" value="1"/>
</dbReference>
<dbReference type="InterPro" id="IPR000715">
    <property type="entry name" value="Glycosyl_transferase_4"/>
</dbReference>
<dbReference type="Pfam" id="PF00953">
    <property type="entry name" value="Glycos_transf_4"/>
    <property type="match status" value="1"/>
</dbReference>
<keyword evidence="7 9" id="KW-0479">Metal-binding</keyword>
<feature type="binding site" evidence="9">
    <location>
        <position position="193"/>
    </location>
    <ligand>
        <name>Mg(2+)</name>
        <dbReference type="ChEBI" id="CHEBI:18420"/>
    </ligand>
</feature>
<accession>A0A1F5AYP7</accession>
<evidence type="ECO:0000256" key="2">
    <source>
        <dbReference type="ARBA" id="ARBA00005583"/>
    </source>
</evidence>
<feature type="transmembrane region" description="Helical" evidence="7">
    <location>
        <begin position="176"/>
        <end position="194"/>
    </location>
</feature>
<dbReference type="AlphaFoldDB" id="A0A1F5AYP7"/>
<dbReference type="UniPathway" id="UPA00219"/>
<comment type="catalytic activity">
    <reaction evidence="7">
        <text>UDP-N-acetyl-alpha-D-muramoyl-L-alanyl-gamma-D-glutamyl-meso-2,6-diaminopimeloyl-D-alanyl-D-alanine + di-trans,octa-cis-undecaprenyl phosphate = di-trans,octa-cis-undecaprenyl diphospho-N-acetyl-alpha-D-muramoyl-L-alanyl-D-glutamyl-meso-2,6-diaminopimeloyl-D-alanyl-D-alanine + UMP</text>
        <dbReference type="Rhea" id="RHEA:28386"/>
        <dbReference type="ChEBI" id="CHEBI:57865"/>
        <dbReference type="ChEBI" id="CHEBI:60392"/>
        <dbReference type="ChEBI" id="CHEBI:61386"/>
        <dbReference type="ChEBI" id="CHEBI:61387"/>
        <dbReference type="EC" id="2.7.8.13"/>
    </reaction>
</comment>
<comment type="cofactor">
    <cofactor evidence="7 9">
        <name>Mg(2+)</name>
        <dbReference type="ChEBI" id="CHEBI:18420"/>
    </cofactor>
</comment>
<keyword evidence="7" id="KW-0131">Cell cycle</keyword>
<dbReference type="PANTHER" id="PTHR22926:SF5">
    <property type="entry name" value="PHOSPHO-N-ACETYLMURAMOYL-PENTAPEPTIDE-TRANSFERASE HOMOLOG"/>
    <property type="match status" value="1"/>
</dbReference>
<dbReference type="GO" id="GO:0051301">
    <property type="term" value="P:cell division"/>
    <property type="evidence" value="ECO:0007669"/>
    <property type="project" value="UniProtKB-KW"/>
</dbReference>
<evidence type="ECO:0000313" key="10">
    <source>
        <dbReference type="EMBL" id="OGD23521.1"/>
    </source>
</evidence>
<keyword evidence="7" id="KW-1003">Cell membrane</keyword>
<sequence>MIDPFLVIKILGFSALSFAVALLATPLLTHFLYKYRLGKQIRSAESAPIFASMHAGKEGTPTMGGILIWGTVLMIALVFSALAALTPDTIFAKLNFLTREQTYLPLGIMVVAAIIGLFDDLLGILKIGKNGGGLRMRERLLFYLAVAFIGAWWFYFKLDWSFIHVPFIGDFEIGLWYIPIFVFIITATAHSTNITDGLDGLAGGVTAIAFASYIFVAAALGKPELAVFCAVVVGALLAFLWFNINPARFFMGDTGAMALGVSLGVIAMLTNTMFFLPLFALIMVMESLSVLVQLSSKKLRGGKKIFLSTPIHHHFEAIGWPETKVTMRFWIISAIAAFLGIALFVLDRSL</sequence>
<feature type="transmembrane region" description="Helical" evidence="7">
    <location>
        <begin position="66"/>
        <end position="86"/>
    </location>
</feature>
<keyword evidence="3 7" id="KW-0808">Transferase</keyword>
<comment type="function">
    <text evidence="7">Catalyzes the initial step of the lipid cycle reactions in the biosynthesis of the cell wall peptidoglycan: transfers peptidoglycan precursor phospho-MurNAc-pentapeptide from UDP-MurNAc-pentapeptide onto the lipid carrier undecaprenyl phosphate, yielding undecaprenyl-pyrophosphoryl-MurNAc-pentapeptide, known as lipid I.</text>
</comment>
<dbReference type="CDD" id="cd06852">
    <property type="entry name" value="GT_MraY"/>
    <property type="match status" value="1"/>
</dbReference>
<evidence type="ECO:0000256" key="5">
    <source>
        <dbReference type="ARBA" id="ARBA00022989"/>
    </source>
</evidence>
<dbReference type="GO" id="GO:0051992">
    <property type="term" value="F:UDP-N-acetylmuramoyl-L-alanyl-D-glutamyl-meso-2,6-diaminopimelyl-D-alanyl-D-alanine:undecaprenyl-phosphate transferase activity"/>
    <property type="evidence" value="ECO:0007669"/>
    <property type="project" value="RHEA"/>
</dbReference>
<dbReference type="GO" id="GO:0008360">
    <property type="term" value="P:regulation of cell shape"/>
    <property type="evidence" value="ECO:0007669"/>
    <property type="project" value="UniProtKB-KW"/>
</dbReference>
<evidence type="ECO:0000256" key="9">
    <source>
        <dbReference type="PIRSR" id="PIRSR600715-1"/>
    </source>
</evidence>
<feature type="transmembrane region" description="Helical" evidence="7">
    <location>
        <begin position="225"/>
        <end position="242"/>
    </location>
</feature>
<evidence type="ECO:0000256" key="3">
    <source>
        <dbReference type="ARBA" id="ARBA00022679"/>
    </source>
</evidence>
<keyword evidence="6 7" id="KW-0472">Membrane</keyword>
<dbReference type="GO" id="GO:0046872">
    <property type="term" value="F:metal ion binding"/>
    <property type="evidence" value="ECO:0007669"/>
    <property type="project" value="UniProtKB-KW"/>
</dbReference>
<name>A0A1F5AYP7_9BACT</name>
<dbReference type="InterPro" id="IPR018480">
    <property type="entry name" value="PNAcMuramoyl-5peptid_Trfase_CS"/>
</dbReference>
<dbReference type="PANTHER" id="PTHR22926">
    <property type="entry name" value="PHOSPHO-N-ACETYLMURAMOYL-PENTAPEPTIDE-TRANSFERASE"/>
    <property type="match status" value="1"/>
</dbReference>
<dbReference type="GO" id="GO:0071555">
    <property type="term" value="P:cell wall organization"/>
    <property type="evidence" value="ECO:0007669"/>
    <property type="project" value="UniProtKB-KW"/>
</dbReference>
<feature type="transmembrane region" description="Helical" evidence="7">
    <location>
        <begin position="140"/>
        <end position="156"/>
    </location>
</feature>
<feature type="transmembrane region" description="Helical" evidence="7">
    <location>
        <begin position="6"/>
        <end position="33"/>
    </location>
</feature>
<keyword evidence="7" id="KW-0132">Cell division</keyword>
<comment type="subcellular location">
    <subcellularLocation>
        <location evidence="7">Cell membrane</location>
        <topology evidence="7">Multi-pass membrane protein</topology>
    </subcellularLocation>
    <subcellularLocation>
        <location evidence="1">Membrane</location>
        <topology evidence="1">Multi-pass membrane protein</topology>
    </subcellularLocation>
</comment>
<feature type="transmembrane region" description="Helical" evidence="7">
    <location>
        <begin position="329"/>
        <end position="346"/>
    </location>
</feature>
<protein>
    <recommendedName>
        <fullName evidence="7 8">Phospho-N-acetylmuramoyl-pentapeptide-transferase</fullName>
        <ecNumber evidence="7 8">2.7.8.13</ecNumber>
    </recommendedName>
    <alternativeName>
        <fullName evidence="7">UDP-MurNAc-pentapeptide phosphotransferase</fullName>
    </alternativeName>
</protein>
<comment type="similarity">
    <text evidence="2 7">Belongs to the glycosyltransferase 4 family. MraY subfamily.</text>
</comment>
<feature type="binding site" evidence="9">
    <location>
        <position position="253"/>
    </location>
    <ligand>
        <name>Mg(2+)</name>
        <dbReference type="ChEBI" id="CHEBI:18420"/>
    </ligand>
</feature>